<keyword evidence="9" id="KW-0696">RNA-directed RNA polymerase</keyword>
<feature type="transmembrane region" description="Helical" evidence="70">
    <location>
        <begin position="1924"/>
        <end position="1947"/>
    </location>
</feature>
<dbReference type="Pfam" id="PF05411">
    <property type="entry name" value="Peptidase_C32"/>
    <property type="match status" value="1"/>
</dbReference>
<evidence type="ECO:0000256" key="32">
    <source>
        <dbReference type="ARBA" id="ARBA00022870"/>
    </source>
</evidence>
<dbReference type="PROSITE" id="PS51947">
    <property type="entry name" value="NIRAN"/>
    <property type="match status" value="1"/>
</dbReference>
<keyword evidence="29" id="KW-0862">Zinc</keyword>
<dbReference type="PROSITE" id="PS51652">
    <property type="entry name" value="AV_ZBD"/>
    <property type="match status" value="1"/>
</dbReference>
<dbReference type="GO" id="GO:0039648">
    <property type="term" value="P:symbiont-mediated perturbation of host ubiquitin-like protein modification"/>
    <property type="evidence" value="ECO:0007669"/>
    <property type="project" value="UniProtKB-KW"/>
</dbReference>
<comment type="similarity">
    <text evidence="7">Belongs to the arteriviridae polyprotein family.</text>
</comment>
<evidence type="ECO:0000256" key="46">
    <source>
        <dbReference type="ARBA" id="ARBA00024600"/>
    </source>
</evidence>
<feature type="domain" description="AV ZBD" evidence="76">
    <location>
        <begin position="3009"/>
        <end position="3072"/>
    </location>
</feature>
<evidence type="ECO:0000256" key="52">
    <source>
        <dbReference type="ARBA" id="ARBA00043938"/>
    </source>
</evidence>
<dbReference type="GO" id="GO:0039502">
    <property type="term" value="P:symbiont-mediated suppression of host type I interferon-mediated signaling pathway"/>
    <property type="evidence" value="ECO:0007669"/>
    <property type="project" value="UniProtKB-KW"/>
</dbReference>
<feature type="compositionally biased region" description="Polar residues" evidence="69">
    <location>
        <begin position="1056"/>
        <end position="1070"/>
    </location>
</feature>
<dbReference type="InterPro" id="IPR043609">
    <property type="entry name" value="NendoU_nidovirus"/>
</dbReference>
<comment type="subunit">
    <text evidence="53">Interacts with host LGALS3.</text>
</comment>
<evidence type="ECO:0000256" key="12">
    <source>
        <dbReference type="ARBA" id="ARBA00022632"/>
    </source>
</evidence>
<dbReference type="SUPFAM" id="SSF56672">
    <property type="entry name" value="DNA/RNA polymerases"/>
    <property type="match status" value="1"/>
</dbReference>
<protein>
    <recommendedName>
        <fullName evidence="8">Replicase polyprotein 1ab</fullName>
    </recommendedName>
    <alternativeName>
        <fullName evidence="47">ORF1ab polyprotein</fullName>
    </alternativeName>
</protein>
<evidence type="ECO:0000256" key="15">
    <source>
        <dbReference type="ARBA" id="ARBA00022679"/>
    </source>
</evidence>
<evidence type="ECO:0000256" key="31">
    <source>
        <dbReference type="ARBA" id="ARBA00022863"/>
    </source>
</evidence>
<evidence type="ECO:0000256" key="65">
    <source>
        <dbReference type="ARBA" id="ARBA00058251"/>
    </source>
</evidence>
<keyword evidence="25" id="KW-0347">Helicase</keyword>
<dbReference type="CDD" id="cd23189">
    <property type="entry name" value="Arteriviridae_RdRp"/>
    <property type="match status" value="1"/>
</dbReference>
<dbReference type="GO" id="GO:0039579">
    <property type="term" value="P:symbiont-mediated suppression of host ISG15-protein conjugation"/>
    <property type="evidence" value="ECO:0007669"/>
    <property type="project" value="UniProtKB-KW"/>
</dbReference>
<dbReference type="GO" id="GO:0004519">
    <property type="term" value="F:endonuclease activity"/>
    <property type="evidence" value="ECO:0007669"/>
    <property type="project" value="UniProtKB-UniRule"/>
</dbReference>
<dbReference type="Proteomes" id="UP000161123">
    <property type="component" value="Genome"/>
</dbReference>
<dbReference type="InterPro" id="IPR046440">
    <property type="entry name" value="AV_NSP11N_COV_NSP15M"/>
</dbReference>
<dbReference type="PROSITE" id="PS51958">
    <property type="entry name" value="NENDOU"/>
    <property type="match status" value="1"/>
</dbReference>
<evidence type="ECO:0000256" key="1">
    <source>
        <dbReference type="ARBA" id="ARBA00000707"/>
    </source>
</evidence>
<dbReference type="GO" id="GO:0004252">
    <property type="term" value="F:serine-type endopeptidase activity"/>
    <property type="evidence" value="ECO:0007669"/>
    <property type="project" value="InterPro"/>
</dbReference>
<comment type="function">
    <text evidence="52">Plays a role in the inhibition of the immune response by interacting with host IFITM1. This interaction leads to the proteasomal degradation of the IFN-induced antiviral protein IFITM1.</text>
</comment>
<keyword evidence="13" id="KW-1130">Modulation of host ubiquitin pathway by virus</keyword>
<feature type="active site" evidence="68">
    <location>
        <position position="3578"/>
    </location>
</feature>
<keyword evidence="30" id="KW-0067">ATP-binding</keyword>
<comment type="catalytic activity">
    <reaction evidence="63">
        <text>ATP + H2O = ADP + phosphate + H(+)</text>
        <dbReference type="Rhea" id="RHEA:13065"/>
        <dbReference type="ChEBI" id="CHEBI:15377"/>
        <dbReference type="ChEBI" id="CHEBI:15378"/>
        <dbReference type="ChEBI" id="CHEBI:30616"/>
        <dbReference type="ChEBI" id="CHEBI:43474"/>
        <dbReference type="ChEBI" id="CHEBI:456216"/>
        <dbReference type="EC" id="3.6.4.12"/>
    </reaction>
</comment>
<dbReference type="Pfam" id="PF00680">
    <property type="entry name" value="RdRP_1"/>
    <property type="match status" value="1"/>
</dbReference>
<comment type="function">
    <text evidence="60">Plays a role in blocking host mRNA nuclear export to the cytoplasm and subversion of host protein synthesis. Additionally, inhibits the interferon-activated JAK/STAT signal transduction by mediating the ubiquitination and subsequent proteasomal degradation of host KPNA1. Repurposes the host antiviral stress granules into a proviral platform to counteract the EIF2AK2/PKR restriction, thereby regulating the host inflammatory response.</text>
</comment>
<feature type="domain" description="Peptidase C33" evidence="73">
    <location>
        <begin position="428"/>
        <end position="535"/>
    </location>
</feature>
<keyword evidence="44" id="KW-0511">Multifunctional enzyme</keyword>
<dbReference type="GO" id="GO:0033644">
    <property type="term" value="C:host cell membrane"/>
    <property type="evidence" value="ECO:0007669"/>
    <property type="project" value="UniProtKB-SubCell"/>
</dbReference>
<evidence type="ECO:0000256" key="5">
    <source>
        <dbReference type="ARBA" id="ARBA00004354"/>
    </source>
</evidence>
<dbReference type="Pfam" id="PF01443">
    <property type="entry name" value="Viral_helicase1"/>
    <property type="match status" value="1"/>
</dbReference>
<evidence type="ECO:0000256" key="53">
    <source>
        <dbReference type="ARBA" id="ARBA00044014"/>
    </source>
</evidence>
<evidence type="ECO:0000256" key="13">
    <source>
        <dbReference type="ARBA" id="ARBA00022662"/>
    </source>
</evidence>
<dbReference type="GO" id="GO:0006351">
    <property type="term" value="P:DNA-templated transcription"/>
    <property type="evidence" value="ECO:0007669"/>
    <property type="project" value="InterPro"/>
</dbReference>
<dbReference type="InterPro" id="IPR025773">
    <property type="entry name" value="AV_PCPbeta"/>
</dbReference>
<evidence type="ECO:0000256" key="51">
    <source>
        <dbReference type="ARBA" id="ARBA00043920"/>
    </source>
</evidence>
<evidence type="ECO:0000256" key="38">
    <source>
        <dbReference type="ARBA" id="ARBA00023136"/>
    </source>
</evidence>
<feature type="domain" description="(+)RNA virus helicase C-terminal" evidence="77">
    <location>
        <begin position="3129"/>
        <end position="3410"/>
    </location>
</feature>
<keyword evidence="27" id="KW-0720">Serine protease</keyword>
<comment type="subunit">
    <text evidence="58">Interacts with host IFITM1.</text>
</comment>
<dbReference type="Pfam" id="PF05410">
    <property type="entry name" value="Peptidase_C31"/>
    <property type="match status" value="1"/>
</dbReference>
<evidence type="ECO:0000259" key="78">
    <source>
        <dbReference type="PROSITE" id="PS51947"/>
    </source>
</evidence>
<comment type="subunit">
    <text evidence="54">Interacts with host DDX18; this interaction redistributes host DDX18 to the cytoplasm.</text>
</comment>
<keyword evidence="28" id="KW-1114">Inhibition of host interferon signaling pathway by virus</keyword>
<feature type="transmembrane region" description="Helical" evidence="70">
    <location>
        <begin position="1233"/>
        <end position="1254"/>
    </location>
</feature>
<evidence type="ECO:0000256" key="42">
    <source>
        <dbReference type="ARBA" id="ARBA00023239"/>
    </source>
</evidence>
<dbReference type="Pfam" id="PF22049">
    <property type="entry name" value="PRRSV-NSP11_N"/>
    <property type="match status" value="1"/>
</dbReference>
<evidence type="ECO:0000259" key="80">
    <source>
        <dbReference type="PROSITE" id="PS51961"/>
    </source>
</evidence>
<comment type="function">
    <text evidence="51">Displays RNA and DNA duplex-unwinding activities with 5' to 3' polarity.</text>
</comment>
<evidence type="ECO:0000256" key="3">
    <source>
        <dbReference type="ARBA" id="ARBA00004147"/>
    </source>
</evidence>
<sequence length="3825" mass="417867">MSGILDRCTCTPNARVFVAEGQVYCTRCLSARTLLPLNLQVSELGVLGLFYRPEEPLRWTLPRAFPTVECSPAGACWLSAIFPIARMTSGNLNFQQRLVRVAAELYKAGSLTPTVLKSLQVYERGCRWYPIVGPVPGVAVYANSLHVSDKPFPGATHVLTNLPLPQRPKPEDFCPFECAMAAVYDIGHDAVMYMTKERVSWAPRGGEKGKFETVPEELRLVAEQLFTSFPPHHVVDMSKFTFTALDCGASMRVERQYGCLPAGAVPDGNCWWSLFSSLPPKVQCEEIRRATQFGYQTKHGVAGKYLQRRLQVNGFRAVVDSNGPIVIQYFSVKESWIRHVKLAGEPSYPGFGDLLRIRVEPNTLPLPDKKEKIFRFGNHKWYGAGKRARRARANTSATAVCRIPSVCETQQTRGDEGVSTNRAEPLKRYSPPAEGNCGWHCISAICNRMVNSKFETALPERVRSPEDWATDEDLVNTIQILRLPAALDRNGACTSAKYILKLESGHWTVSVIPGMPPSLLPLECVQGCCEHRGSFGSPNAVRVFGFDPTSLDRLAGVMHLPSSAVPAALAELSGDLGCPTPLATAVWTVSQFFALHARGEHPDQVLLGKIVSLCQMIESCCCAQSNANQVTPEEVREKIDLCLRGAVTLEECLARLEKARPPSALDTSFDWDVVLPGIGVIAQTEKLPFTSQCHASVPVVTQRSPPKVPPCKAGPAKSLPGSRPVPAPRRKVRSSCGSPTPLSGNAPNNWEDLTSSSFNRQALPESAAQLKPAPIPAPRHTVSRPLPLSVGVPEPAPRRGLQHAEVVGPATVTPVHRGEHLDLSASSQTEYEASPLALPQSNDALALEEREAEEVVSDISSMADDIRPTPASSSSSLSSVEITRPKYSAQSIINSGGPCCGHLQEVKEKYLNVMREACDATKLDDPATQEWLSRMWDRVDMLTWRNTSIFQAPFTLADKFKFLPKMILETPPPYPCGFVMMPYTPAPSVSEESDLTVGSVATEDVPRILGKVRDAGKTTDQGPSPADDPADDQPTRRPQTQTPPEDTGGAGLVSDSGGSSELTDSPTPNGINADGGGPLHAIRRKVGRCFDQLSRRVFDLVSHLPVFFSRLFSTGGHYSPGDWSFAALTLLCLFLCYSYPAFGVAPLLGVFSGSPRRVRMGVFGCWLAFAVGLFKPAPDPVGTACEFDSPECRDILHSFELLQPWNPVRSLVVGPLGLGLAILGRLLGGARYIWLFLLRLGIVSDCILAGAYVLSQGRCKKCWGSCIRTAPSEVAFNVFPFTRATRSSLVDLCDRFCAPKGMDPIFLATGWRGCWAGQSPVEQPTEKPIAFAQLDEKKITARTVVAQPYDPNQAVKCLRVLQAGGAMVAEAVPKVVKVSAVPFRAPFFPTGVKVDPECRVVVDPDTFTTALRSGYSTANLILGVGDFAQLNGLKIRQFSKPQGGGPHLMAALHVACSMALHMLVGIYVTAVGSCGSGTNDPWCTNPFAVPVYGPGSLCTSRLCISQHGLTLPLTALVTGFGFQEIALVVLIFVSIGGMAHKLSCKADVLCVLLAIASYVWVPLTWLLCVFPCWLRYFSLHPLTILWLVFFLVSVNMPSGILALVLLISLWLLGRYTNVAGLVTPYDIHHYTNGPRGVAALATAPDGTYLAAVRRAALTGRTMLFTPSQLGSLLEGAFRTQKPSLNTVNVVGSSMGSGGVFSIDGKIKCVTAAHVLTGNSARVSGVGFNRMLDFDVRGDFAIADCPDWQGVAPKTQFCKDGWTGRAYWLTTSGVEPGVIGNGFAFCFTACGDSGSPVITEAGELVGVHTGSNKQGGGIVTRPSGQFCNVTPTKLSELSEFFAGPRVPLGDVKVGNHIIKDTNEVPSDLCALLAAKPELEGGLSTVQLLCVFFLLWRMMGHAWTPLVAVGFFVLNEILPAVLVRSVFSFGMFALSWFTPWSAQILMIRLLTAALNRNRFSLAFYSLGALTGFVADLAVNQGWSLHAVMNLSTYAFLPRAMVTVSPVPVIACGVVHLLAIILYLFKYRSLHAVLVGDGVFSAAFFLRYFAEGKLREGVSQSCGMNHESLTGALAMRLNDEDLDFLTKLTDFKCFVSASNMRNAAGQFIEAAYAKALRVELAQLVQVDKVRGVLAKLEAFADTVAPQLSPGDIVVALGHTPVGSVFDLKIGDIKHTLQSIETRVLAGSRMTVARIVDPTPAPPPAPVPIPLPPKVLENGPGAWGDEDRLNKKKRRRMEAVGIYVMGEKKYQKFWDKNSGDVFYEEVHDNTDAWECLRVDNPVDLDPDRGTLCGHITIDDKPYHVYASPSGKKFLVPANPENVKAQWEAAKLSIEQALGMMNIDGELTAKEVEKLKRIIDKLQGLTREQCLNCLAASGLTRCGRGGLVVTETAVKIVKFHNRTFTLGPVNLKVASEVELKDAVEHNQHPVARPIDGGVVLLRSAVPSLIDVLISGADASPKLLAQHGPGNTGIDGTLWDFESEATKEEVTLSAQIIQACDIRRGDAPGIGLPYKLYPVRGNPEREKGVLKNTRFGDIPYKTPSDTGNPVHAAACLTPNATPVTDGRSILATTMPSGFELYVPTVPASVLDYLDSRPDCPKQLTEHGCEDAALRDLSKYDLSTQGFVLPGVLRLVRKYLFAHVGKCPPVHRPSTYPAKNSMAGINGNRFPTKDIQNVPEIDVLCAQAVRENWQTVTPCTLKKQYCGKKKTRTILGTNNFIALAHRAVLSGVTQGFMKKAFNSPIALGKNKFKELQTPVLGRCLEADLASCDRSTPAIVRWFAANLLYELACAEDYLPSYVLNCCHDLLVTQSGAVTKRGGLSSGDPITSVSNTIYSLVIYAQHMVLSYFKSGHPHGLLFLQDQLKFEDMLKVQPLIVYSDDLVLYAESPSMPNYHWWVEHLNLMLGFQTDPKKTAITDSPSFLGCRIINGRQLVPNRDRILAALAYHMKASNVSEYYASAAAILMDGCACLEYDPEWFEELVVGMAQCARKDGYSFPGPPFFLSMWEKLRSNYEGRKSRVCGYCGASAPYATACGLDVCVYHTHFHQHCPVIIWCGHPAGSGSCDECKSPTGKGTSPLDEVLRQVPYKPPRTVLMHVEQGLTPLDPGRYQTRRGLVAVRRGIRGNEVDLPDGDYASTALLPTCKEINMVAVASNVLRSRFIIGPPGAGKTHWLLQQVQDGDVIYTPTHQTMLDMIKALGTCRFNVPAGTTLQFPAPSRTGPWVRILAGGWCPGKNSFLDEAAYCNHLDVLRLLSKTTLTCLGDFKQLHPVGFDSHCYVFDIMPQTQLKTIWRFGQNVCDAIQPDYRDRLMSMVSTTRVTYVEKPVKYGQVLTPYHRDREDGAITIDSSQGATFDVVTLHLPTKDSLNKQRALVAITRARHAIFVYDPHGQLQSLFDLPAKGTPVNLAVHRDGQLIVLDRNNKECTIAQALGNGDKFRATDKRVVDSLRAICADLEGSSSPLPKVAHNLGFYFSPDLTQFAKLPMELAPHWPVVTIQDNKNWPDRLVASLRPIHKYSRACIGAGYMVGPSVFLGTPGVVSYYLTKFVRGEAQMLPETVFSTGRIEVDCREYLDDREREIAESLPHAFIGDVKGTTVGGCHHVTSKYLPRFLPKETVAVVGVSSPGKAAKAVCTLTDVYLPDLEAYLHPETQSKCWKMMLDFKEVRLMVWKDKTAYFQLEGRHFTWYQLASYASYIRVPVNSAVYLDPCMGPALCNRRVVGSTHWGADLAVTPYDYGAKIILSSAHHGEMPPGYKILACAEFSLDDPVRYKHTWGFESDTAYLYEFTGNGEDWEDYNEAFRARQQGKIYKATATSLKFHFPPGTVIEPTLGSD</sequence>
<evidence type="ECO:0000256" key="48">
    <source>
        <dbReference type="ARBA" id="ARBA00043841"/>
    </source>
</evidence>
<feature type="domain" description="Peptidase C31" evidence="74">
    <location>
        <begin position="69"/>
        <end position="180"/>
    </location>
</feature>
<feature type="transmembrane region" description="Helical" evidence="70">
    <location>
        <begin position="1548"/>
        <end position="1577"/>
    </location>
</feature>
<evidence type="ECO:0000256" key="54">
    <source>
        <dbReference type="ARBA" id="ARBA00044015"/>
    </source>
</evidence>
<evidence type="ECO:0000256" key="35">
    <source>
        <dbReference type="ARBA" id="ARBA00022961"/>
    </source>
</evidence>
<evidence type="ECO:0000259" key="77">
    <source>
        <dbReference type="PROSITE" id="PS51657"/>
    </source>
</evidence>
<dbReference type="Gene3D" id="3.90.70.60">
    <property type="entry name" value="Porcine arterivirus-type cysteine proteinase alpha domain"/>
    <property type="match status" value="1"/>
</dbReference>
<dbReference type="InterPro" id="IPR038155">
    <property type="entry name" value="AV_PCPalpha_sf"/>
</dbReference>
<dbReference type="GO" id="GO:0042025">
    <property type="term" value="C:host cell nucleus"/>
    <property type="evidence" value="ECO:0007669"/>
    <property type="project" value="UniProtKB-SubCell"/>
</dbReference>
<dbReference type="Pfam" id="PF16749">
    <property type="entry name" value="Arteri_nsp7a"/>
    <property type="match status" value="1"/>
</dbReference>
<dbReference type="CDD" id="cd21405">
    <property type="entry name" value="ZBD_av_Nsp10-like"/>
    <property type="match status" value="1"/>
</dbReference>
<evidence type="ECO:0000256" key="45">
    <source>
        <dbReference type="ARBA" id="ARBA00023280"/>
    </source>
</evidence>
<evidence type="ECO:0000256" key="39">
    <source>
        <dbReference type="ARBA" id="ARBA00023184"/>
    </source>
</evidence>
<feature type="domain" description="Peptidase S32" evidence="72">
    <location>
        <begin position="1675"/>
        <end position="1878"/>
    </location>
</feature>
<comment type="catalytic activity">
    <reaction evidence="46">
        <text>uridylyl-uridylyl-ribonucleotide-RNA = a 3'-end uridylyl-2',3'-cyclophospho-uridine-RNA + a 5'-end dephospho-ribonucleoside-RNA</text>
        <dbReference type="Rhea" id="RHEA:67732"/>
        <dbReference type="Rhea" id="RHEA-COMP:13936"/>
        <dbReference type="Rhea" id="RHEA-COMP:17334"/>
        <dbReference type="Rhea" id="RHEA-COMP:17335"/>
        <dbReference type="ChEBI" id="CHEBI:138284"/>
        <dbReference type="ChEBI" id="CHEBI:173079"/>
        <dbReference type="ChEBI" id="CHEBI:173080"/>
    </reaction>
</comment>
<dbReference type="Pfam" id="PF14756">
    <property type="entry name" value="Pdase_C33_assoc"/>
    <property type="match status" value="1"/>
</dbReference>
<evidence type="ECO:0000256" key="26">
    <source>
        <dbReference type="ARBA" id="ARBA00022807"/>
    </source>
</evidence>
<dbReference type="InterPro" id="IPR044320">
    <property type="entry name" value="NSP11_Av_N"/>
</dbReference>
<dbReference type="Gene3D" id="3.30.40.20">
    <property type="entry name" value="Chymotrypsin-like serine protease, domain 3"/>
    <property type="match status" value="1"/>
</dbReference>
<feature type="transmembrane region" description="Helical" evidence="70">
    <location>
        <begin position="1886"/>
        <end position="1912"/>
    </location>
</feature>
<evidence type="ECO:0000256" key="17">
    <source>
        <dbReference type="ARBA" id="ARBA00022695"/>
    </source>
</evidence>
<evidence type="ECO:0000256" key="16">
    <source>
        <dbReference type="ARBA" id="ARBA00022692"/>
    </source>
</evidence>
<dbReference type="InterPro" id="IPR037227">
    <property type="entry name" value="EndoU-like"/>
</dbReference>
<evidence type="ECO:0000259" key="75">
    <source>
        <dbReference type="PROSITE" id="PS51540"/>
    </source>
</evidence>
<evidence type="ECO:0000256" key="8">
    <source>
        <dbReference type="ARBA" id="ARBA00022087"/>
    </source>
</evidence>
<feature type="region of interest" description="Disordered" evidence="69">
    <location>
        <begin position="699"/>
        <end position="754"/>
    </location>
</feature>
<comment type="function">
    <text evidence="59">Plays a role in viral transcription/replication and prevents the simultaneous activation of host cell dsRNA sensors, such as MDA5/IFIH1, OAS, PKR (By similarity) and NLRP3 inflammasome. Acts by degrading the 5'-polyuridines generated during replication of the poly(A) region of viral genomic and subgenomic RNAs. Catalyzes a two-step reaction in which a 2'3'-cyclic phosphate (2'3'-cP) is first generated by 2'-O transesterification, which is then hydrolyzed to a 3'-phosphate (3'-P). If not degraded, poly(U) RNA would hybridize with poly(A) RNA tails and activate host dsRNA sensors. Also plays a role in the inhibition of host type I interferon production by recruiting host OTULIN to promote removal of linear ubiquitination targeting host NEMO.</text>
</comment>
<feature type="domain" description="Peptidase C32" evidence="75">
    <location>
        <begin position="263"/>
        <end position="383"/>
    </location>
</feature>
<comment type="subcellular location">
    <subcellularLocation>
        <location evidence="6">Host cytoplasm</location>
        <location evidence="6">Host perinuclear region</location>
    </subcellularLocation>
    <subcellularLocation>
        <location evidence="5">Host endoplasmic reticulum</location>
    </subcellularLocation>
    <subcellularLocation>
        <location evidence="4">Host membrane</location>
        <topology evidence="4">Multi-pass membrane protein</topology>
    </subcellularLocation>
    <subcellularLocation>
        <location evidence="3">Host nucleus</location>
    </subcellularLocation>
</comment>
<dbReference type="PROSITE" id="PS51538">
    <property type="entry name" value="AV_CP"/>
    <property type="match status" value="1"/>
</dbReference>
<comment type="function">
    <text evidence="2">Responsible for replication and transcription of the viral RNA genome.</text>
</comment>
<dbReference type="GO" id="GO:0003724">
    <property type="term" value="F:RNA helicase activity"/>
    <property type="evidence" value="ECO:0007669"/>
    <property type="project" value="UniProtKB-EC"/>
</dbReference>
<comment type="function">
    <text evidence="49">Cleaves the majority of cleavage sites present in the C-terminus of the polyprotein. Triggers host apoptosis through caspase-3, -8, and -9 activations. Subverts host innate immune responses through its protease activity. Targets the NF-kappa-B essential modulator NEMO and mediates its cleavage. Blocks host interferon beta induction and downstream signaling by cleaving mitochondrial MAVS, dislodging it from the mitochondria. Impairs host defense by cleaving host mRNA-decapping enzyme DCP1A to attenuate its antiviral activity.</text>
</comment>
<evidence type="ECO:0000256" key="67">
    <source>
        <dbReference type="PROSITE-ProRule" id="PRU00985"/>
    </source>
</evidence>
<keyword evidence="38 70" id="KW-0472">Membrane</keyword>
<evidence type="ECO:0000256" key="6">
    <source>
        <dbReference type="ARBA" id="ARBA00004407"/>
    </source>
</evidence>
<dbReference type="CDD" id="cd21410">
    <property type="entry name" value="1B_av_Nsp10-like"/>
    <property type="match status" value="1"/>
</dbReference>
<evidence type="ECO:0000256" key="30">
    <source>
        <dbReference type="ARBA" id="ARBA00022840"/>
    </source>
</evidence>
<evidence type="ECO:0000256" key="60">
    <source>
        <dbReference type="ARBA" id="ARBA00045585"/>
    </source>
</evidence>
<evidence type="ECO:0000256" key="24">
    <source>
        <dbReference type="ARBA" id="ARBA00022801"/>
    </source>
</evidence>
<dbReference type="GO" id="GO:0003968">
    <property type="term" value="F:RNA-directed RNA polymerase activity"/>
    <property type="evidence" value="ECO:0007669"/>
    <property type="project" value="UniProtKB-KW"/>
</dbReference>
<comment type="function">
    <text evidence="48">Contains the activities necessary for the transcription of negative stranded RNA, leader RNA, subgenomic mRNAs and progeny virion RNA as well as proteinases responsible for the cleavage of the polyprotein into functional products.</text>
</comment>
<feature type="domain" description="NiRAN" evidence="78">
    <location>
        <begin position="2353"/>
        <end position="2515"/>
    </location>
</feature>
<feature type="transmembrane region" description="Helical" evidence="70">
    <location>
        <begin position="2000"/>
        <end position="2022"/>
    </location>
</feature>
<dbReference type="GO" id="GO:0005524">
    <property type="term" value="F:ATP binding"/>
    <property type="evidence" value="ECO:0007669"/>
    <property type="project" value="UniProtKB-KW"/>
</dbReference>
<dbReference type="CDD" id="cd17937">
    <property type="entry name" value="DEXXYc_viral_SF1-N"/>
    <property type="match status" value="1"/>
</dbReference>
<dbReference type="PROSITE" id="PS50507">
    <property type="entry name" value="RDRP_SSRNA_POS"/>
    <property type="match status" value="1"/>
</dbReference>
<keyword evidence="24 68" id="KW-0378">Hydrolase</keyword>
<evidence type="ECO:0000256" key="19">
    <source>
        <dbReference type="ARBA" id="ARBA00022723"/>
    </source>
</evidence>
<keyword evidence="18 68" id="KW-0540">Nuclease</keyword>
<dbReference type="PROSITE" id="PS51539">
    <property type="entry name" value="AV_PCP_ALPHA"/>
    <property type="match status" value="1"/>
</dbReference>
<evidence type="ECO:0000259" key="72">
    <source>
        <dbReference type="PROSITE" id="PS51493"/>
    </source>
</evidence>
<evidence type="ECO:0000256" key="7">
    <source>
        <dbReference type="ARBA" id="ARBA00010965"/>
    </source>
</evidence>
<evidence type="ECO:0000256" key="18">
    <source>
        <dbReference type="ARBA" id="ARBA00022722"/>
    </source>
</evidence>
<keyword evidence="10" id="KW-1048">Host nucleus</keyword>
<evidence type="ECO:0000256" key="14">
    <source>
        <dbReference type="ARBA" id="ARBA00022670"/>
    </source>
</evidence>
<comment type="catalytic activity">
    <reaction evidence="1">
        <text>Thiol-dependent hydrolysis of ester, thioester, amide, peptide and isopeptide bonds formed by the C-terminal Gly of ubiquitin (a 76-residue protein attached to proteins as an intracellular targeting signal).</text>
        <dbReference type="EC" id="3.4.19.12"/>
    </reaction>
</comment>
<evidence type="ECO:0000256" key="25">
    <source>
        <dbReference type="ARBA" id="ARBA00022806"/>
    </source>
</evidence>
<dbReference type="InterPro" id="IPR009003">
    <property type="entry name" value="Peptidase_S1_PA"/>
</dbReference>
<dbReference type="GO" id="GO:0004843">
    <property type="term" value="F:cysteine-type deubiquitinase activity"/>
    <property type="evidence" value="ECO:0007669"/>
    <property type="project" value="UniProtKB-EC"/>
</dbReference>
<evidence type="ECO:0000256" key="55">
    <source>
        <dbReference type="ARBA" id="ARBA00044017"/>
    </source>
</evidence>
<dbReference type="InterPro" id="IPR023183">
    <property type="entry name" value="Chymotrypsin-like_C"/>
</dbReference>
<dbReference type="SUPFAM" id="SSF52540">
    <property type="entry name" value="P-loop containing nucleoside triphosphate hydrolases"/>
    <property type="match status" value="1"/>
</dbReference>
<evidence type="ECO:0000256" key="9">
    <source>
        <dbReference type="ARBA" id="ARBA00022484"/>
    </source>
</evidence>
<evidence type="ECO:0000256" key="34">
    <source>
        <dbReference type="ARBA" id="ARBA00022953"/>
    </source>
</evidence>
<keyword evidence="37" id="KW-1102">Inhibition of host PKR by virus</keyword>
<evidence type="ECO:0000256" key="50">
    <source>
        <dbReference type="ARBA" id="ARBA00043872"/>
    </source>
</evidence>
<dbReference type="InterPro" id="IPR027355">
    <property type="entry name" value="NSP10_Av_ZBD"/>
</dbReference>
<evidence type="ECO:0000259" key="73">
    <source>
        <dbReference type="PROSITE" id="PS51538"/>
    </source>
</evidence>
<evidence type="ECO:0000256" key="4">
    <source>
        <dbReference type="ARBA" id="ARBA00004301"/>
    </source>
</evidence>
<reference evidence="81 82" key="1">
    <citation type="submission" date="2015-07" db="EMBL/GenBank/DDBJ databases">
        <title>Genetic diversity of porcine reproductive and respiratory syndrome virus membrane and glycoprotein genes determined by metagenomic sequencing of clinical samples.</title>
        <authorList>
            <person name="Schirtzinger E."/>
            <person name="Hause B."/>
        </authorList>
    </citation>
    <scope>NUCLEOTIDE SEQUENCE [LARGE SCALE GENOMIC DNA]</scope>
    <source>
        <strain evidence="81">ISU90</strain>
    </source>
</reference>
<dbReference type="PROSITE" id="PS51657">
    <property type="entry name" value="PSRV_HELICASE"/>
    <property type="match status" value="1"/>
</dbReference>
<keyword evidence="35" id="KW-1105">Inhibition of host STAT1 by virus</keyword>
<comment type="function">
    <text evidence="64">Plays a role in the initial induction of autophagosomes from host endoplasmic reticulum.</text>
</comment>
<keyword evidence="11" id="KW-0945">Host-virus interaction</keyword>
<evidence type="ECO:0000256" key="70">
    <source>
        <dbReference type="SAM" id="Phobius"/>
    </source>
</evidence>
<evidence type="ECO:0000256" key="66">
    <source>
        <dbReference type="ARBA" id="ARBA00060223"/>
    </source>
</evidence>
<keyword evidence="32" id="KW-1043">Host membrane</keyword>
<evidence type="ECO:0000256" key="47">
    <source>
        <dbReference type="ARBA" id="ARBA00029611"/>
    </source>
</evidence>
<evidence type="ECO:0000256" key="21">
    <source>
        <dbReference type="ARBA" id="ARBA00022758"/>
    </source>
</evidence>
<comment type="catalytic activity">
    <reaction evidence="62">
        <text>ATP + H2O = ADP + phosphate + H(+)</text>
        <dbReference type="Rhea" id="RHEA:13065"/>
        <dbReference type="ChEBI" id="CHEBI:15377"/>
        <dbReference type="ChEBI" id="CHEBI:15378"/>
        <dbReference type="ChEBI" id="CHEBI:30616"/>
        <dbReference type="ChEBI" id="CHEBI:43474"/>
        <dbReference type="ChEBI" id="CHEBI:456216"/>
        <dbReference type="EC" id="3.6.4.13"/>
    </reaction>
</comment>
<name>A0A1B0Z9Q9_PRRSV</name>
<dbReference type="GO" id="GO:0075523">
    <property type="term" value="P:viral translational frameshifting"/>
    <property type="evidence" value="ECO:0007669"/>
    <property type="project" value="UniProtKB-KW"/>
</dbReference>
<organismHost>
    <name type="scientific">Sus scrofa</name>
    <name type="common">Pig</name>
    <dbReference type="NCBI Taxonomy" id="9823"/>
</organismHost>
<evidence type="ECO:0000256" key="22">
    <source>
        <dbReference type="ARBA" id="ARBA00022759"/>
    </source>
</evidence>
<feature type="active site" evidence="68">
    <location>
        <position position="3622"/>
    </location>
</feature>
<dbReference type="PROSITE" id="PS51961">
    <property type="entry name" value="AV_NSP11N_COV_NSP15M"/>
    <property type="match status" value="1"/>
</dbReference>
<evidence type="ECO:0000256" key="44">
    <source>
        <dbReference type="ARBA" id="ARBA00023268"/>
    </source>
</evidence>
<evidence type="ECO:0000256" key="27">
    <source>
        <dbReference type="ARBA" id="ARBA00022825"/>
    </source>
</evidence>
<proteinExistence type="inferred from homology"/>
<feature type="domain" description="RdRp catalytic" evidence="71">
    <location>
        <begin position="2754"/>
        <end position="2888"/>
    </location>
</feature>
<evidence type="ECO:0000256" key="28">
    <source>
        <dbReference type="ARBA" id="ARBA00022830"/>
    </source>
</evidence>
<dbReference type="GO" id="GO:0003678">
    <property type="term" value="F:DNA helicase activity"/>
    <property type="evidence" value="ECO:0007669"/>
    <property type="project" value="UniProtKB-EC"/>
</dbReference>
<evidence type="ECO:0000256" key="33">
    <source>
        <dbReference type="ARBA" id="ARBA00022876"/>
    </source>
</evidence>
<dbReference type="GO" id="GO:0006508">
    <property type="term" value="P:proteolysis"/>
    <property type="evidence" value="ECO:0007669"/>
    <property type="project" value="UniProtKB-KW"/>
</dbReference>
<dbReference type="InterPro" id="IPR038451">
    <property type="entry name" value="Arteri_nsp7a_sf"/>
</dbReference>
<dbReference type="InterPro" id="IPR008743">
    <property type="entry name" value="Arterivirus_Nsp2_C33"/>
</dbReference>
<dbReference type="InterPro" id="IPR043502">
    <property type="entry name" value="DNA/RNA_pol_sf"/>
</dbReference>
<dbReference type="InterPro" id="IPR044314">
    <property type="entry name" value="NSP11_NendoU_Av"/>
</dbReference>
<evidence type="ECO:0000313" key="82">
    <source>
        <dbReference type="Proteomes" id="UP000161123"/>
    </source>
</evidence>
<keyword evidence="17" id="KW-0548">Nucleotidyltransferase</keyword>
<dbReference type="InterPro" id="IPR008760">
    <property type="entry name" value="EAV_peptidase_S32"/>
</dbReference>
<dbReference type="PROSITE" id="PS51540">
    <property type="entry name" value="AV_PCP_BETA"/>
    <property type="match status" value="1"/>
</dbReference>
<comment type="function">
    <text evidence="66">Inhibits host IFN-beta production. Plays a role in the degradation of the host transcriptional activator CREBBP protein. The degradation of host CREBBP which is a key component of the IFN enhanceosome is likely responsible for the inhibition of interferon mediated by Nsp1-alpha. Also participates in the inhibition of host NF-kappa-B activation by counteracting LUBAC-dependent induction of NF-kappa-B. Reduces host NEMO ubiquitination by blocking the interaction between the two LUBAC complex components RNF31 and SHARPIN.</text>
</comment>
<dbReference type="CDD" id="cd22528">
    <property type="entry name" value="av_Nsp3_ER-remodelling"/>
    <property type="match status" value="1"/>
</dbReference>
<dbReference type="Gene3D" id="3.30.1330.220">
    <property type="entry name" value="Arterivirus nonstructural protein 7 alpha"/>
    <property type="match status" value="1"/>
</dbReference>
<dbReference type="CDD" id="cd21166">
    <property type="entry name" value="NTD_av_Nsp11-like"/>
    <property type="match status" value="1"/>
</dbReference>
<dbReference type="InterPro" id="IPR032855">
    <property type="entry name" value="NSP2-B_epitope"/>
</dbReference>
<dbReference type="Gene3D" id="3.90.70.70">
    <property type="entry name" value="Arterivirus papain-like cysteine protease beta domain"/>
    <property type="match status" value="1"/>
</dbReference>
<evidence type="ECO:0000256" key="68">
    <source>
        <dbReference type="PROSITE-ProRule" id="PRU01303"/>
    </source>
</evidence>
<feature type="transmembrane region" description="Helical" evidence="70">
    <location>
        <begin position="2029"/>
        <end position="2047"/>
    </location>
</feature>
<evidence type="ECO:0000256" key="11">
    <source>
        <dbReference type="ARBA" id="ARBA00022581"/>
    </source>
</evidence>
<evidence type="ECO:0000256" key="62">
    <source>
        <dbReference type="ARBA" id="ARBA00047984"/>
    </source>
</evidence>
<keyword evidence="43" id="KW-0922">Interferon antiviral system evasion</keyword>
<keyword evidence="42" id="KW-0456">Lyase</keyword>
<keyword evidence="36 70" id="KW-1133">Transmembrane helix</keyword>
<evidence type="ECO:0000256" key="49">
    <source>
        <dbReference type="ARBA" id="ARBA00043848"/>
    </source>
</evidence>
<comment type="subunit">
    <text evidence="61">Interacts with host EIF2AK2; this interaction occurs in host stress granules and leads to EIF2AK2 inhibition. Interacts with host G3BP1; this interaction probably plays a role in Nsp1-beta-mediated inhibition of host EIF2AK2.</text>
</comment>
<dbReference type="InterPro" id="IPR027417">
    <property type="entry name" value="P-loop_NTPase"/>
</dbReference>
<evidence type="ECO:0000259" key="76">
    <source>
        <dbReference type="PROSITE" id="PS51652"/>
    </source>
</evidence>
<keyword evidence="12" id="KW-1090">Inhibition of host innate immune response by virus</keyword>
<comment type="function">
    <text evidence="65">Multifunctional protein that acts as a viral protease and as a viral antagonist of host immune response. Cleaves the nsp2/nsp3 site in the viral polyprotein. Displays deubiquitinating activity that cleaves both ubiquitinated and ISGylated products and therefore inhibits ubiquitin and ISG15-dependent host innate immunity. Also deubiquinates host NFKBIA, thereby interfering with NFKBIA degradation and impairing subsequent NF-kappa-B activation.</text>
</comment>
<feature type="region of interest" description="Disordered" evidence="69">
    <location>
        <begin position="988"/>
        <end position="1076"/>
    </location>
</feature>
<feature type="transmembrane region" description="Helical" evidence="70">
    <location>
        <begin position="1448"/>
        <end position="1470"/>
    </location>
</feature>
<keyword evidence="34" id="KW-0693">Viral RNA replication</keyword>
<evidence type="ECO:0000256" key="29">
    <source>
        <dbReference type="ARBA" id="ARBA00022833"/>
    </source>
</evidence>
<evidence type="ECO:0000256" key="56">
    <source>
        <dbReference type="ARBA" id="ARBA00044019"/>
    </source>
</evidence>
<evidence type="ECO:0000256" key="58">
    <source>
        <dbReference type="ARBA" id="ARBA00044033"/>
    </source>
</evidence>
<feature type="transmembrane region" description="Helical" evidence="70">
    <location>
        <begin position="1959"/>
        <end position="1980"/>
    </location>
</feature>
<accession>A0A1B0Z9Q9</accession>
<keyword evidence="41" id="KW-1095">Inhibition of host ISG15 by virus</keyword>
<comment type="function">
    <text evidence="50">Plays a role in the inhibition of host STAT3 signaling pathway by inducing the degradation of STAT3.</text>
</comment>
<feature type="domain" description="NendoU" evidence="79">
    <location>
        <begin position="3547"/>
        <end position="3669"/>
    </location>
</feature>
<dbReference type="GO" id="GO:0004540">
    <property type="term" value="F:RNA nuclease activity"/>
    <property type="evidence" value="ECO:0007669"/>
    <property type="project" value="UniProtKB-ARBA"/>
</dbReference>
<dbReference type="InterPro" id="IPR044348">
    <property type="entry name" value="NSP10_1B_Av"/>
</dbReference>
<dbReference type="InterPro" id="IPR023338">
    <property type="entry name" value="Arterivirus_NSP4_peptidase"/>
</dbReference>
<keyword evidence="33" id="KW-1127">Modulation of host ubiquitin pathway by viral deubiquitinase</keyword>
<dbReference type="InterPro" id="IPR038154">
    <property type="entry name" value="AV_PCPbeta_sf"/>
</dbReference>
<comment type="subunit">
    <text evidence="56">Nsp1-alpha papain-like: Interacts with host RNF31.</text>
</comment>
<evidence type="ECO:0000256" key="41">
    <source>
        <dbReference type="ARBA" id="ARBA00023208"/>
    </source>
</evidence>
<dbReference type="InterPro" id="IPR007094">
    <property type="entry name" value="RNA-dir_pol_PSvirus"/>
</dbReference>
<evidence type="ECO:0000259" key="74">
    <source>
        <dbReference type="PROSITE" id="PS51539"/>
    </source>
</evidence>
<comment type="subunit">
    <text evidence="55">Interacts with host OTULIN.</text>
</comment>
<evidence type="ECO:0000256" key="2">
    <source>
        <dbReference type="ARBA" id="ARBA00003927"/>
    </source>
</evidence>
<dbReference type="Gene3D" id="3.40.50.300">
    <property type="entry name" value="P-loop containing nucleotide triphosphate hydrolases"/>
    <property type="match status" value="1"/>
</dbReference>
<dbReference type="GO" id="GO:0019082">
    <property type="term" value="P:viral protein processing"/>
    <property type="evidence" value="ECO:0007669"/>
    <property type="project" value="InterPro"/>
</dbReference>
<evidence type="ECO:0000256" key="64">
    <source>
        <dbReference type="ARBA" id="ARBA00049963"/>
    </source>
</evidence>
<keyword evidence="20" id="KW-0547">Nucleotide-binding</keyword>
<dbReference type="Pfam" id="PF05412">
    <property type="entry name" value="Peptidase_C33"/>
    <property type="match status" value="1"/>
</dbReference>
<dbReference type="SUPFAM" id="SSF142877">
    <property type="entry name" value="EndoU-like"/>
    <property type="match status" value="1"/>
</dbReference>
<feature type="active site" evidence="68">
    <location>
        <position position="3593"/>
    </location>
</feature>
<dbReference type="GO" id="GO:0044165">
    <property type="term" value="C:host cell endoplasmic reticulum"/>
    <property type="evidence" value="ECO:0007669"/>
    <property type="project" value="UniProtKB-SubCell"/>
</dbReference>
<dbReference type="GO" id="GO:0039580">
    <property type="term" value="P:symbiont-mediated suppression of host PKR/eIFalpha signaling"/>
    <property type="evidence" value="ECO:0007669"/>
    <property type="project" value="UniProtKB-KW"/>
</dbReference>
<keyword evidence="23 67" id="KW-0863">Zinc-finger</keyword>
<feature type="domain" description="AV-Nsp11N/CoV-Nsp15M" evidence="80">
    <location>
        <begin position="3449"/>
        <end position="3545"/>
    </location>
</feature>
<evidence type="ECO:0000256" key="69">
    <source>
        <dbReference type="SAM" id="MobiDB-lite"/>
    </source>
</evidence>
<keyword evidence="31" id="KW-1100">Inhibition of host NF-kappa-B by virus</keyword>
<evidence type="ECO:0000313" key="81">
    <source>
        <dbReference type="EMBL" id="ANP24120.1"/>
    </source>
</evidence>
<keyword evidence="26" id="KW-0788">Thiol protease</keyword>
<dbReference type="Gene3D" id="2.30.31.30">
    <property type="entry name" value="Arterivirus nps1beta, nuclease domain"/>
    <property type="match status" value="1"/>
</dbReference>
<evidence type="ECO:0000259" key="79">
    <source>
        <dbReference type="PROSITE" id="PS51958"/>
    </source>
</evidence>
<dbReference type="GO" id="GO:0039563">
    <property type="term" value="P:symbiont-mediated suppression of host JAK-STAT cascade via inhibition of STAT1 activity"/>
    <property type="evidence" value="ECO:0007669"/>
    <property type="project" value="UniProtKB-KW"/>
</dbReference>
<dbReference type="SUPFAM" id="SSF50494">
    <property type="entry name" value="Trypsin-like serine proteases"/>
    <property type="match status" value="1"/>
</dbReference>
<dbReference type="InterPro" id="IPR031932">
    <property type="entry name" value="Arteri_nsp7a"/>
</dbReference>
<feature type="transmembrane region" description="Helical" evidence="70">
    <location>
        <begin position="1583"/>
        <end position="1612"/>
    </location>
</feature>
<dbReference type="CDD" id="cd21160">
    <property type="entry name" value="NendoU_av_Nsp11-like"/>
    <property type="match status" value="1"/>
</dbReference>
<dbReference type="Pfam" id="PF14757">
    <property type="entry name" value="NSP2-B_epitope"/>
    <property type="match status" value="2"/>
</dbReference>
<dbReference type="Pfam" id="PF19215">
    <property type="entry name" value="CoV_NSP15_C"/>
    <property type="match status" value="1"/>
</dbReference>
<keyword evidence="39" id="KW-1038">Host endoplasmic reticulum</keyword>
<evidence type="ECO:0000256" key="61">
    <source>
        <dbReference type="ARBA" id="ARBA00047158"/>
    </source>
</evidence>
<dbReference type="GO" id="GO:0030291">
    <property type="term" value="F:protein serine/threonine kinase inhibitor activity"/>
    <property type="evidence" value="ECO:0007669"/>
    <property type="project" value="UniProtKB-KW"/>
</dbReference>
<keyword evidence="40" id="KW-1035">Host cytoplasm</keyword>
<dbReference type="Gene3D" id="2.40.10.10">
    <property type="entry name" value="Trypsin-like serine proteases"/>
    <property type="match status" value="2"/>
</dbReference>
<evidence type="ECO:0000259" key="71">
    <source>
        <dbReference type="PROSITE" id="PS50507"/>
    </source>
</evidence>
<dbReference type="PROSITE" id="PS51493">
    <property type="entry name" value="AV_NSP4_PRO"/>
    <property type="match status" value="1"/>
</dbReference>
<comment type="subunit">
    <text evidence="57">Interacts with host DDX5.</text>
</comment>
<evidence type="ECO:0000256" key="59">
    <source>
        <dbReference type="ARBA" id="ARBA00045435"/>
    </source>
</evidence>
<dbReference type="InterPro" id="IPR008741">
    <property type="entry name" value="AV_PCPalpha"/>
</dbReference>
<dbReference type="EMBL" id="KT257999">
    <property type="protein sequence ID" value="ANP24120.1"/>
    <property type="molecule type" value="Genomic_RNA"/>
</dbReference>
<keyword evidence="45" id="KW-0899">Viral immunoevasion</keyword>
<evidence type="ECO:0000256" key="57">
    <source>
        <dbReference type="ARBA" id="ARBA00044025"/>
    </source>
</evidence>
<dbReference type="GO" id="GO:0016829">
    <property type="term" value="F:lyase activity"/>
    <property type="evidence" value="ECO:0007669"/>
    <property type="project" value="UniProtKB-KW"/>
</dbReference>
<evidence type="ECO:0000256" key="63">
    <source>
        <dbReference type="ARBA" id="ARBA00047995"/>
    </source>
</evidence>
<dbReference type="GO" id="GO:0039694">
    <property type="term" value="P:viral RNA genome replication"/>
    <property type="evidence" value="ECO:0007669"/>
    <property type="project" value="InterPro"/>
</dbReference>
<dbReference type="CDD" id="cd18786">
    <property type="entry name" value="SF1_C"/>
    <property type="match status" value="1"/>
</dbReference>
<organism evidence="81 82">
    <name type="scientific">Porcine reproductive and respiratory syndrome virus</name>
    <name type="common">PRRSV</name>
    <dbReference type="NCBI Taxonomy" id="28344"/>
    <lineage>
        <taxon>Viruses</taxon>
        <taxon>Riboviria</taxon>
        <taxon>Orthornavirae</taxon>
        <taxon>Pisuviricota</taxon>
        <taxon>Pisoniviricetes</taxon>
        <taxon>Nidovirales</taxon>
        <taxon>Arnidovirineae</taxon>
        <taxon>Arteriviridae</taxon>
        <taxon>Variarterivirinae</taxon>
        <taxon>Betaarterivirus</taxon>
        <taxon>Ampobartevirus</taxon>
        <taxon>Betaarterivirus americense</taxon>
    </lineage>
</organism>
<dbReference type="InterPro" id="IPR043504">
    <property type="entry name" value="Peptidase_S1_PA_chymotrypsin"/>
</dbReference>
<dbReference type="InterPro" id="IPR027351">
    <property type="entry name" value="(+)RNA_virus_helicase_core_dom"/>
</dbReference>
<dbReference type="GO" id="GO:0003723">
    <property type="term" value="F:RNA binding"/>
    <property type="evidence" value="ECO:0007669"/>
    <property type="project" value="InterPro"/>
</dbReference>
<evidence type="ECO:0000256" key="20">
    <source>
        <dbReference type="ARBA" id="ARBA00022741"/>
    </source>
</evidence>
<dbReference type="GO" id="GO:0085034">
    <property type="term" value="P:symbiont-mediated suppression of host NF-kappaB cascade"/>
    <property type="evidence" value="ECO:0007669"/>
    <property type="project" value="UniProtKB-KW"/>
</dbReference>
<evidence type="ECO:0000256" key="23">
    <source>
        <dbReference type="ARBA" id="ARBA00022771"/>
    </source>
</evidence>
<keyword evidence="19" id="KW-0479">Metal-binding</keyword>
<dbReference type="Pfam" id="PF05579">
    <property type="entry name" value="Peptidase_S32"/>
    <property type="match status" value="1"/>
</dbReference>
<feature type="compositionally biased region" description="Polar residues" evidence="69">
    <location>
        <begin position="735"/>
        <end position="754"/>
    </location>
</feature>
<evidence type="ECO:0000256" key="40">
    <source>
        <dbReference type="ARBA" id="ARBA00023200"/>
    </source>
</evidence>
<evidence type="ECO:0000256" key="36">
    <source>
        <dbReference type="ARBA" id="ARBA00022989"/>
    </source>
</evidence>
<dbReference type="InterPro" id="IPR044863">
    <property type="entry name" value="NIRAN"/>
</dbReference>
<dbReference type="InterPro" id="IPR001205">
    <property type="entry name" value="RNA-dir_pol_C"/>
</dbReference>
<dbReference type="Gene3D" id="4.10.80.390">
    <property type="match status" value="1"/>
</dbReference>
<feature type="transmembrane region" description="Helical" evidence="70">
    <location>
        <begin position="1515"/>
        <end position="1536"/>
    </location>
</feature>
<dbReference type="GO" id="GO:0044220">
    <property type="term" value="C:host cell perinuclear region of cytoplasm"/>
    <property type="evidence" value="ECO:0007669"/>
    <property type="project" value="UniProtKB-SubCell"/>
</dbReference>
<evidence type="ECO:0000256" key="37">
    <source>
        <dbReference type="ARBA" id="ARBA00023041"/>
    </source>
</evidence>
<evidence type="ECO:0000256" key="10">
    <source>
        <dbReference type="ARBA" id="ARBA00022562"/>
    </source>
</evidence>
<dbReference type="GO" id="GO:0004197">
    <property type="term" value="F:cysteine-type endopeptidase activity"/>
    <property type="evidence" value="ECO:0007669"/>
    <property type="project" value="InterPro"/>
</dbReference>
<keyword evidence="16 70" id="KW-0812">Transmembrane</keyword>
<dbReference type="Gene3D" id="3.90.70.160">
    <property type="match status" value="1"/>
</dbReference>
<dbReference type="InterPro" id="IPR054104">
    <property type="entry name" value="Nsp1alpha_Znf"/>
</dbReference>
<dbReference type="Pfam" id="PF21905">
    <property type="entry name" value="Zf-Nsp1alpha"/>
    <property type="match status" value="1"/>
</dbReference>
<keyword evidence="14" id="KW-0645">Protease</keyword>
<keyword evidence="22 68" id="KW-0255">Endonuclease</keyword>
<dbReference type="InterPro" id="IPR032785">
    <property type="entry name" value="Pdase_C33_assoc"/>
</dbReference>
<keyword evidence="21" id="KW-0688">Ribosomal frameshifting</keyword>
<keyword evidence="15" id="KW-0808">Transferase</keyword>
<dbReference type="GO" id="GO:0008270">
    <property type="term" value="F:zinc ion binding"/>
    <property type="evidence" value="ECO:0007669"/>
    <property type="project" value="UniProtKB-KW"/>
</dbReference>
<evidence type="ECO:0000256" key="43">
    <source>
        <dbReference type="ARBA" id="ARBA00023258"/>
    </source>
</evidence>